<evidence type="ECO:0000256" key="6">
    <source>
        <dbReference type="ARBA" id="ARBA00023128"/>
    </source>
</evidence>
<dbReference type="GO" id="GO:0005743">
    <property type="term" value="C:mitochondrial inner membrane"/>
    <property type="evidence" value="ECO:0007669"/>
    <property type="project" value="UniProtKB-SubCell"/>
</dbReference>
<reference evidence="10 11" key="1">
    <citation type="submission" date="2017-03" db="EMBL/GenBank/DDBJ databases">
        <title>WGS assembly of Porphyra umbilicalis.</title>
        <authorList>
            <person name="Brawley S.H."/>
            <person name="Blouin N.A."/>
            <person name="Ficko-Blean E."/>
            <person name="Wheeler G.L."/>
            <person name="Lohr M."/>
            <person name="Goodson H.V."/>
            <person name="Jenkins J.W."/>
            <person name="Blaby-Haas C.E."/>
            <person name="Helliwell K.E."/>
            <person name="Chan C."/>
            <person name="Marriage T."/>
            <person name="Bhattacharya D."/>
            <person name="Klein A.S."/>
            <person name="Badis Y."/>
            <person name="Brodie J."/>
            <person name="Cao Y."/>
            <person name="Collen J."/>
            <person name="Dittami S.M."/>
            <person name="Gachon C.M."/>
            <person name="Green B.R."/>
            <person name="Karpowicz S."/>
            <person name="Kim J.W."/>
            <person name="Kudahl U."/>
            <person name="Lin S."/>
            <person name="Michel G."/>
            <person name="Mittag M."/>
            <person name="Olson B.J."/>
            <person name="Pangilinan J."/>
            <person name="Peng Y."/>
            <person name="Qiu H."/>
            <person name="Shu S."/>
            <person name="Singer J.T."/>
            <person name="Smith A.G."/>
            <person name="Sprecher B.N."/>
            <person name="Wagner V."/>
            <person name="Wang W."/>
            <person name="Wang Z.-Y."/>
            <person name="Yan J."/>
            <person name="Yarish C."/>
            <person name="Zoeuner-Riek S."/>
            <person name="Zhuang Y."/>
            <person name="Zou Y."/>
            <person name="Lindquist E.A."/>
            <person name="Grimwood J."/>
            <person name="Barry K."/>
            <person name="Rokhsar D.S."/>
            <person name="Schmutz J."/>
            <person name="Stiller J.W."/>
            <person name="Grossman A.R."/>
            <person name="Prochnik S.E."/>
        </authorList>
    </citation>
    <scope>NUCLEOTIDE SEQUENCE [LARGE SCALE GENOMIC DNA]</scope>
    <source>
        <strain evidence="10">4086291</strain>
    </source>
</reference>
<evidence type="ECO:0000256" key="7">
    <source>
        <dbReference type="ARBA" id="ARBA00023136"/>
    </source>
</evidence>
<dbReference type="InterPro" id="IPR020164">
    <property type="entry name" value="Cyt_c_Oxase_assmbl_COX16"/>
</dbReference>
<keyword evidence="11" id="KW-1185">Reference proteome</keyword>
<evidence type="ECO:0000256" key="5">
    <source>
        <dbReference type="ARBA" id="ARBA00022989"/>
    </source>
</evidence>
<dbReference type="Proteomes" id="UP000218209">
    <property type="component" value="Unassembled WGS sequence"/>
</dbReference>
<dbReference type="AlphaFoldDB" id="A0A1X6PDC1"/>
<keyword evidence="5 9" id="KW-1133">Transmembrane helix</keyword>
<accession>A0A1X6PDC1</accession>
<dbReference type="OrthoDB" id="5516033at2759"/>
<feature type="compositionally biased region" description="Low complexity" evidence="8">
    <location>
        <begin position="95"/>
        <end position="118"/>
    </location>
</feature>
<evidence type="ECO:0000256" key="1">
    <source>
        <dbReference type="ARBA" id="ARBA00004434"/>
    </source>
</evidence>
<sequence>MLASARRLWTSLSPPTRQFGIPFVTFLVVGTYGLSYLTAGRYELDDERRVRAQIGADARKPVAPTDRPSAVTAVVTAVATAAAAGRSPLGHDTDAAPSTAPSSSSPTAAPGSAAADAAAPPPPPDYTIVRIPRRGERPAARGGDGGG</sequence>
<gene>
    <name evidence="10" type="ORF">BU14_0104s0017</name>
</gene>
<evidence type="ECO:0000256" key="8">
    <source>
        <dbReference type="SAM" id="MobiDB-lite"/>
    </source>
</evidence>
<evidence type="ECO:0000256" key="9">
    <source>
        <dbReference type="SAM" id="Phobius"/>
    </source>
</evidence>
<evidence type="ECO:0000313" key="11">
    <source>
        <dbReference type="Proteomes" id="UP000218209"/>
    </source>
</evidence>
<evidence type="ECO:0000256" key="3">
    <source>
        <dbReference type="ARBA" id="ARBA00022692"/>
    </source>
</evidence>
<organism evidence="10 11">
    <name type="scientific">Porphyra umbilicalis</name>
    <name type="common">Purple laver</name>
    <name type="synonym">Red alga</name>
    <dbReference type="NCBI Taxonomy" id="2786"/>
    <lineage>
        <taxon>Eukaryota</taxon>
        <taxon>Rhodophyta</taxon>
        <taxon>Bangiophyceae</taxon>
        <taxon>Bangiales</taxon>
        <taxon>Bangiaceae</taxon>
        <taxon>Porphyra</taxon>
    </lineage>
</organism>
<dbReference type="Pfam" id="PF14138">
    <property type="entry name" value="COX16"/>
    <property type="match status" value="1"/>
</dbReference>
<comment type="similarity">
    <text evidence="2">Belongs to the COX16 family.</text>
</comment>
<name>A0A1X6PDC1_PORUM</name>
<evidence type="ECO:0000256" key="4">
    <source>
        <dbReference type="ARBA" id="ARBA00022792"/>
    </source>
</evidence>
<feature type="transmembrane region" description="Helical" evidence="9">
    <location>
        <begin position="20"/>
        <end position="39"/>
    </location>
</feature>
<keyword evidence="6" id="KW-0496">Mitochondrion</keyword>
<feature type="region of interest" description="Disordered" evidence="8">
    <location>
        <begin position="83"/>
        <end position="147"/>
    </location>
</feature>
<dbReference type="EMBL" id="KV918808">
    <property type="protein sequence ID" value="OSX78643.1"/>
    <property type="molecule type" value="Genomic_DNA"/>
</dbReference>
<proteinExistence type="inferred from homology"/>
<evidence type="ECO:0000256" key="2">
    <source>
        <dbReference type="ARBA" id="ARBA00008370"/>
    </source>
</evidence>
<protein>
    <submittedName>
        <fullName evidence="10">Uncharacterized protein</fullName>
    </submittedName>
</protein>
<evidence type="ECO:0000313" key="10">
    <source>
        <dbReference type="EMBL" id="OSX78643.1"/>
    </source>
</evidence>
<keyword evidence="3 9" id="KW-0812">Transmembrane</keyword>
<keyword evidence="7 9" id="KW-0472">Membrane</keyword>
<keyword evidence="4" id="KW-0999">Mitochondrion inner membrane</keyword>
<comment type="subcellular location">
    <subcellularLocation>
        <location evidence="1">Mitochondrion inner membrane</location>
        <topology evidence="1">Single-pass membrane protein</topology>
    </subcellularLocation>
</comment>